<evidence type="ECO:0000259" key="2">
    <source>
        <dbReference type="Pfam" id="PF08486"/>
    </source>
</evidence>
<dbReference type="Pfam" id="PF13517">
    <property type="entry name" value="FG-GAP_3"/>
    <property type="match status" value="2"/>
</dbReference>
<organism evidence="3 4">
    <name type="scientific">Austwickia chelonae NBRC 105200</name>
    <dbReference type="NCBI Taxonomy" id="1184607"/>
    <lineage>
        <taxon>Bacteria</taxon>
        <taxon>Bacillati</taxon>
        <taxon>Actinomycetota</taxon>
        <taxon>Actinomycetes</taxon>
        <taxon>Micrococcales</taxon>
        <taxon>Dermatophilaceae</taxon>
        <taxon>Austwickia</taxon>
    </lineage>
</organism>
<dbReference type="InterPro" id="IPR013486">
    <property type="entry name" value="SpoIID/LytB"/>
</dbReference>
<dbReference type="AlphaFoldDB" id="K6UMR1"/>
<dbReference type="Pfam" id="PF08486">
    <property type="entry name" value="SpoIID"/>
    <property type="match status" value="1"/>
</dbReference>
<feature type="domain" description="Sporulation stage II protein D amidase enhancer LytB N-terminal" evidence="2">
    <location>
        <begin position="144"/>
        <end position="240"/>
    </location>
</feature>
<keyword evidence="1" id="KW-0732">Signal</keyword>
<dbReference type="RefSeq" id="WP_006503086.1">
    <property type="nucleotide sequence ID" value="NZ_BAGZ01000008.1"/>
</dbReference>
<evidence type="ECO:0000313" key="3">
    <source>
        <dbReference type="EMBL" id="GAB78331.1"/>
    </source>
</evidence>
<evidence type="ECO:0000313" key="4">
    <source>
        <dbReference type="Proteomes" id="UP000008495"/>
    </source>
</evidence>
<sequence>MSQYGAYGAAQVAGLDHRAILSFYYPGTVLQKLAQDTIRVAINDNDGDTVVEPTEGLTVSGTSGSVTLPVGPDHTRWRAKGTTALSLEYRDAAGTWKPFTTSGINFGADVAFTSGSGLIRVLLPTGTWQEMRGAVHATTVNGASRTVLHTPMETYLRGVVPNEMPASWHRQALAAQAVAARTYAAAYRERQRAAGSWYDICDTTTCQVFSGAAHYVNGVRTPKEDARSDAAIAETAGSVLRSGSSPTSPLVHAEFSSSNGGWTVAGPVPYQVAKADPYDGLTANSPHDWKGTFDASRLDGVDGIGQFRRMVITKRDGHGDWGGRVLSVRVEGDRGSAEVSGERIRTKLGLRSSWFVADVSAPSDSSRDWTSDGKADIVARDSSGNLTLHVGDGRGGFADGRRIGTGWGDMAEVFAIGNSGSDGRQNLIARHQDGRLFFYIGDGNGGWTGQRQIGHGWAGFRHLVSPGDWNGDGVPDLVAVHAQTGALVLSTGAGAGLSNPVPIGSGWQLMEGLIAPGDFDGDGKVDLIGRTTAGGLFLYSGDGQGGFRAQRQIGWGWGDMSAVWSIGDADGDGRPDVLALDRSGALRLYPGDGKGGFAATKTIGSGWTGRIPVG</sequence>
<proteinExistence type="predicted"/>
<keyword evidence="4" id="KW-1185">Reference proteome</keyword>
<dbReference type="eggNOG" id="COG2385">
    <property type="taxonomic scope" value="Bacteria"/>
</dbReference>
<dbReference type="PANTHER" id="PTHR44103:SF1">
    <property type="entry name" value="PROPROTEIN CONVERTASE P"/>
    <property type="match status" value="1"/>
</dbReference>
<dbReference type="EMBL" id="BAGZ01000008">
    <property type="protein sequence ID" value="GAB78331.1"/>
    <property type="molecule type" value="Genomic_DNA"/>
</dbReference>
<name>K6UMR1_9MICO</name>
<accession>K6UMR1</accession>
<gene>
    <name evidence="3" type="ORF">AUCHE_08_05780</name>
</gene>
<dbReference type="InterPro" id="IPR013517">
    <property type="entry name" value="FG-GAP"/>
</dbReference>
<comment type="caution">
    <text evidence="3">The sequence shown here is derived from an EMBL/GenBank/DDBJ whole genome shotgun (WGS) entry which is preliminary data.</text>
</comment>
<dbReference type="STRING" id="100225.SAMN05421595_0848"/>
<dbReference type="NCBIfam" id="TIGR02669">
    <property type="entry name" value="SpoIID_LytB"/>
    <property type="match status" value="1"/>
</dbReference>
<dbReference type="SUPFAM" id="SSF69318">
    <property type="entry name" value="Integrin alpha N-terminal domain"/>
    <property type="match status" value="1"/>
</dbReference>
<evidence type="ECO:0000256" key="1">
    <source>
        <dbReference type="ARBA" id="ARBA00022729"/>
    </source>
</evidence>
<reference evidence="3 4" key="1">
    <citation type="submission" date="2012-08" db="EMBL/GenBank/DDBJ databases">
        <title>Whole genome shotgun sequence of Austwickia chelonae NBRC 105200.</title>
        <authorList>
            <person name="Yoshida I."/>
            <person name="Hosoyama A."/>
            <person name="Tsuchikane K."/>
            <person name="Katsumata H."/>
            <person name="Ando Y."/>
            <person name="Ohji S."/>
            <person name="Hamada M."/>
            <person name="Tamura T."/>
            <person name="Yamazoe A."/>
            <person name="Yamazaki S."/>
            <person name="Fujita N."/>
        </authorList>
    </citation>
    <scope>NUCLEOTIDE SEQUENCE [LARGE SCALE GENOMIC DNA]</scope>
    <source>
        <strain evidence="3 4">NBRC 105200</strain>
    </source>
</reference>
<dbReference type="GO" id="GO:0030435">
    <property type="term" value="P:sporulation resulting in formation of a cellular spore"/>
    <property type="evidence" value="ECO:0007669"/>
    <property type="project" value="InterPro"/>
</dbReference>
<dbReference type="Proteomes" id="UP000008495">
    <property type="component" value="Unassembled WGS sequence"/>
</dbReference>
<dbReference type="InterPro" id="IPR013693">
    <property type="entry name" value="SpoIID/LytB_N"/>
</dbReference>
<protein>
    <recommendedName>
        <fullName evidence="2">Sporulation stage II protein D amidase enhancer LytB N-terminal domain-containing protein</fullName>
    </recommendedName>
</protein>
<dbReference type="Gene3D" id="2.20.25.650">
    <property type="entry name" value="Tachylectin-2-like"/>
    <property type="match status" value="1"/>
</dbReference>
<dbReference type="InterPro" id="IPR028994">
    <property type="entry name" value="Integrin_alpha_N"/>
</dbReference>
<dbReference type="PANTHER" id="PTHR44103">
    <property type="entry name" value="PROPROTEIN CONVERTASE P"/>
    <property type="match status" value="1"/>
</dbReference>